<dbReference type="EMBL" id="JBHTBH010000001">
    <property type="protein sequence ID" value="MFC7326564.1"/>
    <property type="molecule type" value="Genomic_DNA"/>
</dbReference>
<dbReference type="InterPro" id="IPR036388">
    <property type="entry name" value="WH-like_DNA-bd_sf"/>
</dbReference>
<dbReference type="InterPro" id="IPR000182">
    <property type="entry name" value="GNAT_dom"/>
</dbReference>
<accession>A0ABW2K998</accession>
<dbReference type="PROSITE" id="PS50995">
    <property type="entry name" value="HTH_MARR_2"/>
    <property type="match status" value="1"/>
</dbReference>
<dbReference type="InterPro" id="IPR036390">
    <property type="entry name" value="WH_DNA-bd_sf"/>
</dbReference>
<dbReference type="Proteomes" id="UP001596540">
    <property type="component" value="Unassembled WGS sequence"/>
</dbReference>
<dbReference type="InterPro" id="IPR050769">
    <property type="entry name" value="NAT_camello-type"/>
</dbReference>
<keyword evidence="8" id="KW-1185">Reference proteome</keyword>
<dbReference type="PANTHER" id="PTHR13947">
    <property type="entry name" value="GNAT FAMILY N-ACETYLTRANSFERASE"/>
    <property type="match status" value="1"/>
</dbReference>
<evidence type="ECO:0000259" key="6">
    <source>
        <dbReference type="PROSITE" id="PS51186"/>
    </source>
</evidence>
<dbReference type="SUPFAM" id="SSF46785">
    <property type="entry name" value="Winged helix' DNA-binding domain"/>
    <property type="match status" value="1"/>
</dbReference>
<dbReference type="EC" id="2.3.1.-" evidence="7"/>
<feature type="domain" description="HTH marR-type" evidence="5">
    <location>
        <begin position="1"/>
        <end position="150"/>
    </location>
</feature>
<reference evidence="8" key="1">
    <citation type="journal article" date="2019" name="Int. J. Syst. Evol. Microbiol.">
        <title>The Global Catalogue of Microorganisms (GCM) 10K type strain sequencing project: providing services to taxonomists for standard genome sequencing and annotation.</title>
        <authorList>
            <consortium name="The Broad Institute Genomics Platform"/>
            <consortium name="The Broad Institute Genome Sequencing Center for Infectious Disease"/>
            <person name="Wu L."/>
            <person name="Ma J."/>
        </authorList>
    </citation>
    <scope>NUCLEOTIDE SEQUENCE [LARGE SCALE GENOMIC DNA]</scope>
    <source>
        <strain evidence="8">CGMCC 4.7382</strain>
    </source>
</reference>
<dbReference type="Gene3D" id="3.40.630.30">
    <property type="match status" value="1"/>
</dbReference>
<evidence type="ECO:0000259" key="5">
    <source>
        <dbReference type="PROSITE" id="PS50995"/>
    </source>
</evidence>
<protein>
    <submittedName>
        <fullName evidence="7">GNAT family N-acetyltransferase</fullName>
        <ecNumber evidence="7">2.3.1.-</ecNumber>
    </submittedName>
</protein>
<keyword evidence="2" id="KW-0805">Transcription regulation</keyword>
<dbReference type="InterPro" id="IPR000835">
    <property type="entry name" value="HTH_MarR-typ"/>
</dbReference>
<comment type="caution">
    <text evidence="7">The sequence shown here is derived from an EMBL/GenBank/DDBJ whole genome shotgun (WGS) entry which is preliminary data.</text>
</comment>
<dbReference type="Pfam" id="PF00583">
    <property type="entry name" value="Acetyltransf_1"/>
    <property type="match status" value="1"/>
</dbReference>
<dbReference type="RefSeq" id="WP_379868364.1">
    <property type="nucleotide sequence ID" value="NZ_JBHTBH010000001.1"/>
</dbReference>
<dbReference type="PROSITE" id="PS51186">
    <property type="entry name" value="GNAT"/>
    <property type="match status" value="1"/>
</dbReference>
<dbReference type="Pfam" id="PF12802">
    <property type="entry name" value="MarR_2"/>
    <property type="match status" value="1"/>
</dbReference>
<organism evidence="7 8">
    <name type="scientific">Marinactinospora rubrisoli</name>
    <dbReference type="NCBI Taxonomy" id="2715399"/>
    <lineage>
        <taxon>Bacteria</taxon>
        <taxon>Bacillati</taxon>
        <taxon>Actinomycetota</taxon>
        <taxon>Actinomycetes</taxon>
        <taxon>Streptosporangiales</taxon>
        <taxon>Nocardiopsidaceae</taxon>
        <taxon>Marinactinospora</taxon>
    </lineage>
</organism>
<keyword evidence="3" id="KW-0238">DNA-binding</keyword>
<name>A0ABW2K998_9ACTN</name>
<keyword evidence="4" id="KW-0804">Transcription</keyword>
<evidence type="ECO:0000313" key="7">
    <source>
        <dbReference type="EMBL" id="MFC7326564.1"/>
    </source>
</evidence>
<keyword evidence="1 7" id="KW-0808">Transferase</keyword>
<proteinExistence type="predicted"/>
<evidence type="ECO:0000313" key="8">
    <source>
        <dbReference type="Proteomes" id="UP001596540"/>
    </source>
</evidence>
<dbReference type="CDD" id="cd04301">
    <property type="entry name" value="NAT_SF"/>
    <property type="match status" value="1"/>
</dbReference>
<gene>
    <name evidence="7" type="ORF">ACFQRF_02315</name>
</gene>
<sequence>MDVLPATATPVSPEDIAEIRAFSRFFTNRLGVLRAGLLDTRWSLTEARVLYELARSDRTELADLRRELDIDAGQLSRVVGRLADDGLITRSPSPIDGRRQVLELTPAGTKAAAMLDERASEQVRAELAPLPAADRHRLVTAVATARRLLTAATDPAARPATVLLRPLRPGDLGWAVQRNAVLYAAEYGFDQSYEALVAEIVAEYGRSHDPRRETAWIAELDGEPVGCVFCVRADDTTAKLRLLLVEPSARGNGIGSRLVAECLSFARAAGYRRMTLWTNNVLTSARRIYDRAGFTMVRAEPHHSFGVDLVGETWERDL</sequence>
<evidence type="ECO:0000256" key="1">
    <source>
        <dbReference type="ARBA" id="ARBA00022679"/>
    </source>
</evidence>
<feature type="domain" description="N-acetyltransferase" evidence="6">
    <location>
        <begin position="162"/>
        <end position="318"/>
    </location>
</feature>
<dbReference type="InterPro" id="IPR023187">
    <property type="entry name" value="Tscrpt_reg_MarR-type_CS"/>
</dbReference>
<keyword evidence="7" id="KW-0012">Acyltransferase</keyword>
<dbReference type="PROSITE" id="PS01117">
    <property type="entry name" value="HTH_MARR_1"/>
    <property type="match status" value="1"/>
</dbReference>
<dbReference type="PANTHER" id="PTHR13947:SF37">
    <property type="entry name" value="LD18367P"/>
    <property type="match status" value="1"/>
</dbReference>
<dbReference type="Gene3D" id="1.10.10.10">
    <property type="entry name" value="Winged helix-like DNA-binding domain superfamily/Winged helix DNA-binding domain"/>
    <property type="match status" value="1"/>
</dbReference>
<evidence type="ECO:0000256" key="4">
    <source>
        <dbReference type="ARBA" id="ARBA00023163"/>
    </source>
</evidence>
<dbReference type="InterPro" id="IPR016181">
    <property type="entry name" value="Acyl_CoA_acyltransferase"/>
</dbReference>
<evidence type="ECO:0000256" key="3">
    <source>
        <dbReference type="ARBA" id="ARBA00023125"/>
    </source>
</evidence>
<evidence type="ECO:0000256" key="2">
    <source>
        <dbReference type="ARBA" id="ARBA00023015"/>
    </source>
</evidence>
<dbReference type="SUPFAM" id="SSF55729">
    <property type="entry name" value="Acyl-CoA N-acyltransferases (Nat)"/>
    <property type="match status" value="1"/>
</dbReference>
<dbReference type="SMART" id="SM00347">
    <property type="entry name" value="HTH_MARR"/>
    <property type="match status" value="1"/>
</dbReference>
<dbReference type="GO" id="GO:0016746">
    <property type="term" value="F:acyltransferase activity"/>
    <property type="evidence" value="ECO:0007669"/>
    <property type="project" value="UniProtKB-KW"/>
</dbReference>